<sequence length="191" mass="19325">MFVSYTAGLLAALAGLQSSSGNNSSSIPTSPTSGANSSVPNTSNNSADTTTNNLHGLQNLQGLAALAGATNNAGAFNALSMQNLAALNQLSGAATSPNATGNSSTSGMDALSQAYTGIQQYAASFPNAFNSPAAQQLQVANSAAGKQTEGFVSYDNPVSAQAAIQAMNGFQIGMKRLKVQLKRPKSDSKPY</sequence>
<accession>A0ABQ9FGV1</accession>
<reference evidence="4 5" key="1">
    <citation type="submission" date="2022-12" db="EMBL/GenBank/DDBJ databases">
        <title>Chromosome-level genome of Tegillarca granosa.</title>
        <authorList>
            <person name="Kim J."/>
        </authorList>
    </citation>
    <scope>NUCLEOTIDE SEQUENCE [LARGE SCALE GENOMIC DNA]</scope>
    <source>
        <strain evidence="4">Teg-2019</strain>
        <tissue evidence="4">Adductor muscle</tissue>
    </source>
</reference>
<feature type="signal peptide" evidence="2">
    <location>
        <begin position="1"/>
        <end position="21"/>
    </location>
</feature>
<protein>
    <recommendedName>
        <fullName evidence="3">RRM domain-containing protein</fullName>
    </recommendedName>
</protein>
<keyword evidence="5" id="KW-1185">Reference proteome</keyword>
<dbReference type="SUPFAM" id="SSF54928">
    <property type="entry name" value="RNA-binding domain, RBD"/>
    <property type="match status" value="1"/>
</dbReference>
<dbReference type="Gene3D" id="3.30.70.330">
    <property type="match status" value="1"/>
</dbReference>
<comment type="caution">
    <text evidence="4">The sequence shown here is derived from an EMBL/GenBank/DDBJ whole genome shotgun (WGS) entry which is preliminary data.</text>
</comment>
<gene>
    <name evidence="4" type="ORF">KUTeg_007060</name>
</gene>
<feature type="compositionally biased region" description="Low complexity" evidence="1">
    <location>
        <begin position="41"/>
        <end position="53"/>
    </location>
</feature>
<feature type="chain" id="PRO_5047127274" description="RRM domain-containing protein" evidence="2">
    <location>
        <begin position="22"/>
        <end position="191"/>
    </location>
</feature>
<organism evidence="4 5">
    <name type="scientific">Tegillarca granosa</name>
    <name type="common">Malaysian cockle</name>
    <name type="synonym">Anadara granosa</name>
    <dbReference type="NCBI Taxonomy" id="220873"/>
    <lineage>
        <taxon>Eukaryota</taxon>
        <taxon>Metazoa</taxon>
        <taxon>Spiralia</taxon>
        <taxon>Lophotrochozoa</taxon>
        <taxon>Mollusca</taxon>
        <taxon>Bivalvia</taxon>
        <taxon>Autobranchia</taxon>
        <taxon>Pteriomorphia</taxon>
        <taxon>Arcoida</taxon>
        <taxon>Arcoidea</taxon>
        <taxon>Arcidae</taxon>
        <taxon>Tegillarca</taxon>
    </lineage>
</organism>
<feature type="compositionally biased region" description="Low complexity" evidence="1">
    <location>
        <begin position="20"/>
        <end position="34"/>
    </location>
</feature>
<evidence type="ECO:0000256" key="1">
    <source>
        <dbReference type="SAM" id="MobiDB-lite"/>
    </source>
</evidence>
<dbReference type="InterPro" id="IPR012677">
    <property type="entry name" value="Nucleotide-bd_a/b_plait_sf"/>
</dbReference>
<dbReference type="InterPro" id="IPR035979">
    <property type="entry name" value="RBD_domain_sf"/>
</dbReference>
<proteinExistence type="predicted"/>
<evidence type="ECO:0000313" key="5">
    <source>
        <dbReference type="Proteomes" id="UP001217089"/>
    </source>
</evidence>
<evidence type="ECO:0000259" key="3">
    <source>
        <dbReference type="Pfam" id="PF00076"/>
    </source>
</evidence>
<feature type="domain" description="RRM" evidence="3">
    <location>
        <begin position="148"/>
        <end position="178"/>
    </location>
</feature>
<dbReference type="Pfam" id="PF00076">
    <property type="entry name" value="RRM_1"/>
    <property type="match status" value="1"/>
</dbReference>
<evidence type="ECO:0000313" key="4">
    <source>
        <dbReference type="EMBL" id="KAJ8314910.1"/>
    </source>
</evidence>
<evidence type="ECO:0000256" key="2">
    <source>
        <dbReference type="SAM" id="SignalP"/>
    </source>
</evidence>
<dbReference type="Proteomes" id="UP001217089">
    <property type="component" value="Unassembled WGS sequence"/>
</dbReference>
<dbReference type="InterPro" id="IPR000504">
    <property type="entry name" value="RRM_dom"/>
</dbReference>
<feature type="region of interest" description="Disordered" evidence="1">
    <location>
        <begin position="20"/>
        <end position="53"/>
    </location>
</feature>
<name>A0ABQ9FGV1_TEGGR</name>
<keyword evidence="2" id="KW-0732">Signal</keyword>
<dbReference type="EMBL" id="JARBDR010000337">
    <property type="protein sequence ID" value="KAJ8314910.1"/>
    <property type="molecule type" value="Genomic_DNA"/>
</dbReference>